<dbReference type="Gene3D" id="3.10.310.70">
    <property type="match status" value="1"/>
</dbReference>
<dbReference type="EC" id="3.5.-.-" evidence="2"/>
<accession>A0ABW5A224</accession>
<dbReference type="RefSeq" id="WP_386048605.1">
    <property type="nucleotide sequence ID" value="NZ_JBHUIO010000011.1"/>
</dbReference>
<feature type="domain" description="Amidohydrolase 3" evidence="1">
    <location>
        <begin position="49"/>
        <end position="529"/>
    </location>
</feature>
<dbReference type="PANTHER" id="PTHR22642">
    <property type="entry name" value="IMIDAZOLONEPROPIONASE"/>
    <property type="match status" value="1"/>
</dbReference>
<evidence type="ECO:0000313" key="3">
    <source>
        <dbReference type="Proteomes" id="UP001597343"/>
    </source>
</evidence>
<keyword evidence="2" id="KW-0378">Hydrolase</keyword>
<dbReference type="GO" id="GO:0016787">
    <property type="term" value="F:hydrolase activity"/>
    <property type="evidence" value="ECO:0007669"/>
    <property type="project" value="UniProtKB-KW"/>
</dbReference>
<evidence type="ECO:0000259" key="1">
    <source>
        <dbReference type="Pfam" id="PF07969"/>
    </source>
</evidence>
<keyword evidence="3" id="KW-1185">Reference proteome</keyword>
<proteinExistence type="predicted"/>
<reference evidence="3" key="1">
    <citation type="journal article" date="2019" name="Int. J. Syst. Evol. Microbiol.">
        <title>The Global Catalogue of Microorganisms (GCM) 10K type strain sequencing project: providing services to taxonomists for standard genome sequencing and annotation.</title>
        <authorList>
            <consortium name="The Broad Institute Genomics Platform"/>
            <consortium name="The Broad Institute Genome Sequencing Center for Infectious Disease"/>
            <person name="Wu L."/>
            <person name="Ma J."/>
        </authorList>
    </citation>
    <scope>NUCLEOTIDE SEQUENCE [LARGE SCALE GENOMIC DNA]</scope>
    <source>
        <strain evidence="3">CGMCC 1.13574</strain>
    </source>
</reference>
<evidence type="ECO:0000313" key="2">
    <source>
        <dbReference type="EMBL" id="MFD2171631.1"/>
    </source>
</evidence>
<name>A0ABW5A224_9BACL</name>
<comment type="caution">
    <text evidence="2">The sequence shown here is derived from an EMBL/GenBank/DDBJ whole genome shotgun (WGS) entry which is preliminary data.</text>
</comment>
<dbReference type="InterPro" id="IPR013108">
    <property type="entry name" value="Amidohydro_3"/>
</dbReference>
<dbReference type="Pfam" id="PF07969">
    <property type="entry name" value="Amidohydro_3"/>
    <property type="match status" value="1"/>
</dbReference>
<dbReference type="EMBL" id="JBHUIO010000011">
    <property type="protein sequence ID" value="MFD2171631.1"/>
    <property type="molecule type" value="Genomic_DNA"/>
</dbReference>
<dbReference type="InterPro" id="IPR011059">
    <property type="entry name" value="Metal-dep_hydrolase_composite"/>
</dbReference>
<dbReference type="PANTHER" id="PTHR22642:SF2">
    <property type="entry name" value="PROTEIN LONG AFTER FAR-RED 3"/>
    <property type="match status" value="1"/>
</dbReference>
<dbReference type="SUPFAM" id="SSF51338">
    <property type="entry name" value="Composite domain of metallo-dependent hydrolases"/>
    <property type="match status" value="1"/>
</dbReference>
<dbReference type="InterPro" id="IPR032466">
    <property type="entry name" value="Metal_Hydrolase"/>
</dbReference>
<organism evidence="2 3">
    <name type="scientific">Tumebacillus lipolyticus</name>
    <dbReference type="NCBI Taxonomy" id="1280370"/>
    <lineage>
        <taxon>Bacteria</taxon>
        <taxon>Bacillati</taxon>
        <taxon>Bacillota</taxon>
        <taxon>Bacilli</taxon>
        <taxon>Bacillales</taxon>
        <taxon>Alicyclobacillaceae</taxon>
        <taxon>Tumebacillus</taxon>
    </lineage>
</organism>
<sequence>MKTIYTNGMIYTMDSREPQATALAIENGRILAVGTTEDIRLQCGRADVEEIDLGGATVLPGLIDNHLHVANHGIKLSTLDFTSATCVAEMLKMLREWVITVPQGEWVVGVGWNENQFSDRRPPSLRELNESAPHHPLLLTRVCNHAYLANSLAFERAGITGTTADPADGSFGRDASGDLNGMIYENASQLLKDLIPKRSRSELKDVLRRGVQHATSCGLTSVHTEDLRELDGFVNTWELYRELIVEEDLRLRSNLLIYYPHLDELKATGLTTGDGDEWVNIGALKIFADGAMGGRTALMTKPYADAPHTFGTAIVSPEELLRIASLGRAHGMPIAVHAIGDGATDMVLDAIEKNSVAGHRHRLIHAQVLRPEQIERMKKLGDTLALDLQPRFVASDYPWVMERIAAEHLPTSYAWKTLLDAGLLCGGGSDAPIEPIEPLLGLHAAITRRSPGDTHAGYQPEQKLSVREAVRLFTVGGTYATREEEVKGTIAPGKFADLTILDRNIMIEEPDALLAAKVVRTVIGGKTVYEK</sequence>
<dbReference type="CDD" id="cd01300">
    <property type="entry name" value="YtcJ_like"/>
    <property type="match status" value="1"/>
</dbReference>
<dbReference type="SUPFAM" id="SSF51556">
    <property type="entry name" value="Metallo-dependent hydrolases"/>
    <property type="match status" value="1"/>
</dbReference>
<gene>
    <name evidence="2" type="ORF">ACFSOY_16840</name>
</gene>
<protein>
    <submittedName>
        <fullName evidence="2">Amidohydrolase</fullName>
        <ecNumber evidence="2">3.5.-.-</ecNumber>
    </submittedName>
</protein>
<dbReference type="Proteomes" id="UP001597343">
    <property type="component" value="Unassembled WGS sequence"/>
</dbReference>
<dbReference type="Gene3D" id="3.20.20.140">
    <property type="entry name" value="Metal-dependent hydrolases"/>
    <property type="match status" value="1"/>
</dbReference>
<dbReference type="Gene3D" id="2.30.40.10">
    <property type="entry name" value="Urease, subunit C, domain 1"/>
    <property type="match status" value="1"/>
</dbReference>
<dbReference type="InterPro" id="IPR033932">
    <property type="entry name" value="YtcJ-like"/>
</dbReference>